<proteinExistence type="predicted"/>
<reference evidence="1" key="1">
    <citation type="submission" date="2023-04" db="EMBL/GenBank/DDBJ databases">
        <title>Ambrosiozyma monospora NBRC 10751.</title>
        <authorList>
            <person name="Ichikawa N."/>
            <person name="Sato H."/>
            <person name="Tonouchi N."/>
        </authorList>
    </citation>
    <scope>NUCLEOTIDE SEQUENCE</scope>
    <source>
        <strain evidence="1">NBRC 10751</strain>
    </source>
</reference>
<evidence type="ECO:0000313" key="1">
    <source>
        <dbReference type="EMBL" id="GMF03890.1"/>
    </source>
</evidence>
<accession>A0ACB5U7G4</accession>
<protein>
    <submittedName>
        <fullName evidence="1">Unnamed protein product</fullName>
    </submittedName>
</protein>
<name>A0ACB5U7G4_AMBMO</name>
<comment type="caution">
    <text evidence="1">The sequence shown here is derived from an EMBL/GenBank/DDBJ whole genome shotgun (WGS) entry which is preliminary data.</text>
</comment>
<evidence type="ECO:0000313" key="2">
    <source>
        <dbReference type="Proteomes" id="UP001165064"/>
    </source>
</evidence>
<organism evidence="1 2">
    <name type="scientific">Ambrosiozyma monospora</name>
    <name type="common">Yeast</name>
    <name type="synonym">Endomycopsis monosporus</name>
    <dbReference type="NCBI Taxonomy" id="43982"/>
    <lineage>
        <taxon>Eukaryota</taxon>
        <taxon>Fungi</taxon>
        <taxon>Dikarya</taxon>
        <taxon>Ascomycota</taxon>
        <taxon>Saccharomycotina</taxon>
        <taxon>Pichiomycetes</taxon>
        <taxon>Pichiales</taxon>
        <taxon>Pichiaceae</taxon>
        <taxon>Ambrosiozyma</taxon>
    </lineage>
</organism>
<sequence>MTAWAGLTQVFHDGAGAGTGTGGVGGATIGPDDTVVVSAASGATGNMAVQLAKKVYGAKRVIGITSSLAKAQFVKSIGADVGLNYHDSNFTQLLNDAVGSQGTTFYFDCVGGWLLDCVLDTMATNGKVLACGSIAGYNDRSKAVVHNWGIITTRRRGRSCLRMVRM</sequence>
<gene>
    <name evidence="1" type="ORF">Amon02_001194900</name>
</gene>
<dbReference type="EMBL" id="BSXS01013340">
    <property type="protein sequence ID" value="GMF03890.1"/>
    <property type="molecule type" value="Genomic_DNA"/>
</dbReference>
<keyword evidence="2" id="KW-1185">Reference proteome</keyword>
<dbReference type="Proteomes" id="UP001165064">
    <property type="component" value="Unassembled WGS sequence"/>
</dbReference>